<dbReference type="SUPFAM" id="SSF102114">
    <property type="entry name" value="Radical SAM enzymes"/>
    <property type="match status" value="1"/>
</dbReference>
<dbReference type="InterPro" id="IPR007197">
    <property type="entry name" value="rSAM"/>
</dbReference>
<feature type="domain" description="Radical SAM core" evidence="7">
    <location>
        <begin position="70"/>
        <end position="311"/>
    </location>
</feature>
<protein>
    <recommendedName>
        <fullName evidence="7">Radical SAM core domain-containing protein</fullName>
    </recommendedName>
</protein>
<dbReference type="GO" id="GO:0003824">
    <property type="term" value="F:catalytic activity"/>
    <property type="evidence" value="ECO:0007669"/>
    <property type="project" value="InterPro"/>
</dbReference>
<dbReference type="EMBL" id="LAZR01021445">
    <property type="protein sequence ID" value="KKL85297.1"/>
    <property type="molecule type" value="Genomic_DNA"/>
</dbReference>
<evidence type="ECO:0000256" key="1">
    <source>
        <dbReference type="ARBA" id="ARBA00001966"/>
    </source>
</evidence>
<accession>A0A0F9ID50</accession>
<evidence type="ECO:0000256" key="2">
    <source>
        <dbReference type="ARBA" id="ARBA00022485"/>
    </source>
</evidence>
<dbReference type="InterPro" id="IPR027596">
    <property type="entry name" value="AmmeMemoSam_rS"/>
</dbReference>
<comment type="cofactor">
    <cofactor evidence="1">
        <name>[4Fe-4S] cluster</name>
        <dbReference type="ChEBI" id="CHEBI:49883"/>
    </cofactor>
</comment>
<keyword evidence="6" id="KW-0411">Iron-sulfur</keyword>
<dbReference type="Gene3D" id="3.20.20.70">
    <property type="entry name" value="Aldolase class I"/>
    <property type="match status" value="1"/>
</dbReference>
<dbReference type="InterPro" id="IPR034457">
    <property type="entry name" value="Organic_radical-activating"/>
</dbReference>
<dbReference type="GO" id="GO:0051539">
    <property type="term" value="F:4 iron, 4 sulfur cluster binding"/>
    <property type="evidence" value="ECO:0007669"/>
    <property type="project" value="UniProtKB-KW"/>
</dbReference>
<reference evidence="8" key="1">
    <citation type="journal article" date="2015" name="Nature">
        <title>Complex archaea that bridge the gap between prokaryotes and eukaryotes.</title>
        <authorList>
            <person name="Spang A."/>
            <person name="Saw J.H."/>
            <person name="Jorgensen S.L."/>
            <person name="Zaremba-Niedzwiedzka K."/>
            <person name="Martijn J."/>
            <person name="Lind A.E."/>
            <person name="van Eijk R."/>
            <person name="Schleper C."/>
            <person name="Guy L."/>
            <person name="Ettema T.J."/>
        </authorList>
    </citation>
    <scope>NUCLEOTIDE SEQUENCE</scope>
</reference>
<organism evidence="8">
    <name type="scientific">marine sediment metagenome</name>
    <dbReference type="NCBI Taxonomy" id="412755"/>
    <lineage>
        <taxon>unclassified sequences</taxon>
        <taxon>metagenomes</taxon>
        <taxon>ecological metagenomes</taxon>
    </lineage>
</organism>
<dbReference type="PIRSF" id="PIRSF004869">
    <property type="entry name" value="PflX_prd"/>
    <property type="match status" value="1"/>
</dbReference>
<sequence>MKVKARLWEILENKKVRCHICANECTILPEKVGVCRTRKNFDGDLFTLIYGSLISSGSLDPIEKKPLYNFWPGATAYSIASIGCSFQCQNCQNWSISQANPTDDGKNGSYDLKGYETGEMPLIEMSPEELVKNVIKSGAKTLAYTYNEPLIWHEWILDTTILLKKEEIKTILVTNGYSTPEATKELIKAGIDAANIDIKAMSDDFYKKICGVKSVQPVLDTAKCFKSNGVHVEITNLIIPDLNDRKEDIQKLCNWIVENLGKNTPTHFSAYHPDFKMPSMKRTPSETLDRAYKIAKEEGLYFPYVGNISHERGGNTYCPGCNYLLLGRRGYSFSKIDITEEKKCPNCDYDLNKDIIGKINKQPSHRFSFT</sequence>
<evidence type="ECO:0000256" key="3">
    <source>
        <dbReference type="ARBA" id="ARBA00022691"/>
    </source>
</evidence>
<dbReference type="PANTHER" id="PTHR30352">
    <property type="entry name" value="PYRUVATE FORMATE-LYASE-ACTIVATING ENZYME"/>
    <property type="match status" value="1"/>
</dbReference>
<evidence type="ECO:0000259" key="7">
    <source>
        <dbReference type="PROSITE" id="PS51918"/>
    </source>
</evidence>
<dbReference type="InterPro" id="IPR016431">
    <property type="entry name" value="Pyrv-formate_lyase-activ_prd"/>
</dbReference>
<evidence type="ECO:0000256" key="4">
    <source>
        <dbReference type="ARBA" id="ARBA00022723"/>
    </source>
</evidence>
<dbReference type="PROSITE" id="PS51918">
    <property type="entry name" value="RADICAL_SAM"/>
    <property type="match status" value="1"/>
</dbReference>
<dbReference type="InterPro" id="IPR058240">
    <property type="entry name" value="rSAM_sf"/>
</dbReference>
<proteinExistence type="predicted"/>
<dbReference type="InterPro" id="IPR013785">
    <property type="entry name" value="Aldolase_TIM"/>
</dbReference>
<dbReference type="PANTHER" id="PTHR30352:SF5">
    <property type="entry name" value="PYRUVATE FORMATE-LYASE 1-ACTIVATING ENZYME"/>
    <property type="match status" value="1"/>
</dbReference>
<dbReference type="SFLD" id="SFLDS00029">
    <property type="entry name" value="Radical_SAM"/>
    <property type="match status" value="1"/>
</dbReference>
<keyword evidence="5" id="KW-0408">Iron</keyword>
<gene>
    <name evidence="8" type="ORF">LCGC14_1956140</name>
</gene>
<keyword evidence="3" id="KW-0949">S-adenosyl-L-methionine</keyword>
<keyword evidence="2" id="KW-0004">4Fe-4S</keyword>
<evidence type="ECO:0000256" key="5">
    <source>
        <dbReference type="ARBA" id="ARBA00023004"/>
    </source>
</evidence>
<comment type="caution">
    <text evidence="8">The sequence shown here is derived from an EMBL/GenBank/DDBJ whole genome shotgun (WGS) entry which is preliminary data.</text>
</comment>
<evidence type="ECO:0000256" key="6">
    <source>
        <dbReference type="ARBA" id="ARBA00023014"/>
    </source>
</evidence>
<keyword evidence="4" id="KW-0479">Metal-binding</keyword>
<name>A0A0F9ID50_9ZZZZ</name>
<dbReference type="AlphaFoldDB" id="A0A0F9ID50"/>
<dbReference type="CDD" id="cd01335">
    <property type="entry name" value="Radical_SAM"/>
    <property type="match status" value="1"/>
</dbReference>
<evidence type="ECO:0000313" key="8">
    <source>
        <dbReference type="EMBL" id="KKL85297.1"/>
    </source>
</evidence>
<dbReference type="GO" id="GO:0046872">
    <property type="term" value="F:metal ion binding"/>
    <property type="evidence" value="ECO:0007669"/>
    <property type="project" value="UniProtKB-KW"/>
</dbReference>
<dbReference type="Pfam" id="PF04055">
    <property type="entry name" value="Radical_SAM"/>
    <property type="match status" value="1"/>
</dbReference>
<dbReference type="SFLD" id="SFLDG01101">
    <property type="entry name" value="Uncharacterised_Radical_SAM_Su"/>
    <property type="match status" value="1"/>
</dbReference>
<dbReference type="NCBIfam" id="TIGR04337">
    <property type="entry name" value="AmmeMemoSam_rS"/>
    <property type="match status" value="1"/>
</dbReference>